<dbReference type="Proteomes" id="UP000651482">
    <property type="component" value="Unassembled WGS sequence"/>
</dbReference>
<dbReference type="InterPro" id="IPR051534">
    <property type="entry name" value="CBASS_pafABC_assoc_protein"/>
</dbReference>
<protein>
    <submittedName>
        <fullName evidence="2">WYL domain-containing protein</fullName>
    </submittedName>
</protein>
<sequence>MDNNAKLRPLYLAKILYERTDEDHYLTTMQLAQILEEEYGIPAHRQTIKTDIELLQRFGMDIQEVKSTQNRYNLISRQFEIAELKLLIDAVQSSKFISKERSEQMVSKIVTLAGQHKAEELKRNASVEGRVKSENQQDLLIVDAINEAINARKKIAFQYFAYNIRKQKKLRHDGERYIFSPYRLIWNGDYYYVLGYSDKHQAIGSFRVDRISARPDILSEEAVPVPADFGVDDFLATTFRMYGSECQEVELICDNSVIDAIIDRFGTDVTIYACDMSTFRVIVRVAISHIFFSWIFGFGGKVRIKGPEKIKT</sequence>
<dbReference type="PANTHER" id="PTHR34580:SF1">
    <property type="entry name" value="PROTEIN PAFC"/>
    <property type="match status" value="1"/>
</dbReference>
<organism evidence="2 3">
    <name type="scientific">Yeguia hominis</name>
    <dbReference type="NCBI Taxonomy" id="2763662"/>
    <lineage>
        <taxon>Bacteria</taxon>
        <taxon>Bacillati</taxon>
        <taxon>Bacillota</taxon>
        <taxon>Clostridia</taxon>
        <taxon>Eubacteriales</taxon>
        <taxon>Yeguiaceae</taxon>
        <taxon>Yeguia</taxon>
    </lineage>
</organism>
<gene>
    <name evidence="2" type="ORF">IAG03_13990</name>
</gene>
<dbReference type="InterPro" id="IPR026881">
    <property type="entry name" value="WYL_dom"/>
</dbReference>
<accession>A0A926DBY2</accession>
<comment type="caution">
    <text evidence="2">The sequence shown here is derived from an EMBL/GenBank/DDBJ whole genome shotgun (WGS) entry which is preliminary data.</text>
</comment>
<feature type="non-terminal residue" evidence="2">
    <location>
        <position position="312"/>
    </location>
</feature>
<dbReference type="AlphaFoldDB" id="A0A926DBY2"/>
<evidence type="ECO:0000313" key="3">
    <source>
        <dbReference type="Proteomes" id="UP000651482"/>
    </source>
</evidence>
<dbReference type="EMBL" id="JACRSN010000053">
    <property type="protein sequence ID" value="MBC8535057.1"/>
    <property type="molecule type" value="Genomic_DNA"/>
</dbReference>
<evidence type="ECO:0000313" key="2">
    <source>
        <dbReference type="EMBL" id="MBC8535057.1"/>
    </source>
</evidence>
<proteinExistence type="predicted"/>
<name>A0A926DBY2_9FIRM</name>
<reference evidence="2" key="1">
    <citation type="submission" date="2020-08" db="EMBL/GenBank/DDBJ databases">
        <title>Genome public.</title>
        <authorList>
            <person name="Liu C."/>
            <person name="Sun Q."/>
        </authorList>
    </citation>
    <scope>NUCLEOTIDE SEQUENCE</scope>
    <source>
        <strain evidence="2">NSJ-40</strain>
    </source>
</reference>
<dbReference type="PROSITE" id="PS52050">
    <property type="entry name" value="WYL"/>
    <property type="match status" value="1"/>
</dbReference>
<dbReference type="PANTHER" id="PTHR34580">
    <property type="match status" value="1"/>
</dbReference>
<dbReference type="RefSeq" id="WP_249320738.1">
    <property type="nucleotide sequence ID" value="NZ_JACRSN010000053.1"/>
</dbReference>
<feature type="domain" description="WYL" evidence="1">
    <location>
        <begin position="142"/>
        <end position="212"/>
    </location>
</feature>
<dbReference type="Pfam" id="PF13280">
    <property type="entry name" value="WYL"/>
    <property type="match status" value="1"/>
</dbReference>
<keyword evidence="3" id="KW-1185">Reference proteome</keyword>
<evidence type="ECO:0000259" key="1">
    <source>
        <dbReference type="Pfam" id="PF13280"/>
    </source>
</evidence>